<dbReference type="PANTHER" id="PTHR43122:SF1">
    <property type="entry name" value="IRON-SULFUR-BINDING PROTEIN"/>
    <property type="match status" value="1"/>
</dbReference>
<dbReference type="EMBL" id="FQZT01000003">
    <property type="protein sequence ID" value="SHI98354.1"/>
    <property type="molecule type" value="Genomic_DNA"/>
</dbReference>
<evidence type="ECO:0000313" key="5">
    <source>
        <dbReference type="EMBL" id="SHI98354.1"/>
    </source>
</evidence>
<sequence>MSDKPKVIIHEDLCKACGLCIIHCPKDILEASDKINELGYPTTVVAKEGCIGCANCYLICPEPGAITVIKP</sequence>
<keyword evidence="1" id="KW-0479">Metal-binding</keyword>
<evidence type="ECO:0000313" key="6">
    <source>
        <dbReference type="Proteomes" id="UP000184171"/>
    </source>
</evidence>
<feature type="domain" description="4Fe-4S ferredoxin-type" evidence="4">
    <location>
        <begin position="5"/>
        <end position="34"/>
    </location>
</feature>
<gene>
    <name evidence="5" type="ORF">SAMN02745165_01327</name>
</gene>
<dbReference type="OrthoDB" id="9804603at2"/>
<dbReference type="Gene3D" id="3.30.70.20">
    <property type="match status" value="1"/>
</dbReference>
<proteinExistence type="predicted"/>
<dbReference type="Proteomes" id="UP000184171">
    <property type="component" value="Unassembled WGS sequence"/>
</dbReference>
<evidence type="ECO:0000256" key="3">
    <source>
        <dbReference type="ARBA" id="ARBA00023014"/>
    </source>
</evidence>
<name>A0A1M6FL08_MALRU</name>
<dbReference type="GO" id="GO:0046872">
    <property type="term" value="F:metal ion binding"/>
    <property type="evidence" value="ECO:0007669"/>
    <property type="project" value="UniProtKB-KW"/>
</dbReference>
<dbReference type="SUPFAM" id="SSF54862">
    <property type="entry name" value="4Fe-4S ferredoxins"/>
    <property type="match status" value="1"/>
</dbReference>
<dbReference type="STRING" id="1122189.SAMN02745165_01327"/>
<accession>A0A1M6FL08</accession>
<dbReference type="GO" id="GO:0051536">
    <property type="term" value="F:iron-sulfur cluster binding"/>
    <property type="evidence" value="ECO:0007669"/>
    <property type="project" value="UniProtKB-KW"/>
</dbReference>
<keyword evidence="3" id="KW-0411">Iron-sulfur</keyword>
<dbReference type="PROSITE" id="PS51379">
    <property type="entry name" value="4FE4S_FER_2"/>
    <property type="match status" value="2"/>
</dbReference>
<organism evidence="5 6">
    <name type="scientific">Malonomonas rubra DSM 5091</name>
    <dbReference type="NCBI Taxonomy" id="1122189"/>
    <lineage>
        <taxon>Bacteria</taxon>
        <taxon>Pseudomonadati</taxon>
        <taxon>Thermodesulfobacteriota</taxon>
        <taxon>Desulfuromonadia</taxon>
        <taxon>Desulfuromonadales</taxon>
        <taxon>Geopsychrobacteraceae</taxon>
        <taxon>Malonomonas</taxon>
    </lineage>
</organism>
<dbReference type="PANTHER" id="PTHR43122">
    <property type="entry name" value="FERREDOXIN SUBUNIT OF PYRUVATE:FLAVODOXIN OXIDOREDUCTASE-RELATED"/>
    <property type="match status" value="1"/>
</dbReference>
<reference evidence="5 6" key="1">
    <citation type="submission" date="2016-11" db="EMBL/GenBank/DDBJ databases">
        <authorList>
            <person name="Jaros S."/>
            <person name="Januszkiewicz K."/>
            <person name="Wedrychowicz H."/>
        </authorList>
    </citation>
    <scope>NUCLEOTIDE SEQUENCE [LARGE SCALE GENOMIC DNA]</scope>
    <source>
        <strain evidence="5 6">DSM 5091</strain>
    </source>
</reference>
<protein>
    <submittedName>
        <fullName evidence="5">Ketoisovalerate ferredoxin oxidoreductase, delta subunit</fullName>
    </submittedName>
</protein>
<evidence type="ECO:0000256" key="1">
    <source>
        <dbReference type="ARBA" id="ARBA00022723"/>
    </source>
</evidence>
<dbReference type="PROSITE" id="PS00198">
    <property type="entry name" value="4FE4S_FER_1"/>
    <property type="match status" value="2"/>
</dbReference>
<dbReference type="InterPro" id="IPR017900">
    <property type="entry name" value="4Fe4S_Fe_S_CS"/>
</dbReference>
<evidence type="ECO:0000259" key="4">
    <source>
        <dbReference type="PROSITE" id="PS51379"/>
    </source>
</evidence>
<evidence type="ECO:0000256" key="2">
    <source>
        <dbReference type="ARBA" id="ARBA00023004"/>
    </source>
</evidence>
<dbReference type="RefSeq" id="WP_072906993.1">
    <property type="nucleotide sequence ID" value="NZ_FQZT01000003.1"/>
</dbReference>
<keyword evidence="2" id="KW-0408">Iron</keyword>
<dbReference type="Pfam" id="PF12838">
    <property type="entry name" value="Fer4_7"/>
    <property type="match status" value="1"/>
</dbReference>
<keyword evidence="6" id="KW-1185">Reference proteome</keyword>
<dbReference type="InterPro" id="IPR017896">
    <property type="entry name" value="4Fe4S_Fe-S-bd"/>
</dbReference>
<feature type="domain" description="4Fe-4S ferredoxin-type" evidence="4">
    <location>
        <begin position="41"/>
        <end position="71"/>
    </location>
</feature>
<dbReference type="AlphaFoldDB" id="A0A1M6FL08"/>